<dbReference type="EMBL" id="FRDJ01000003">
    <property type="protein sequence ID" value="SHN55603.1"/>
    <property type="molecule type" value="Genomic_DNA"/>
</dbReference>
<organism evidence="2 3">
    <name type="scientific">Fervidobacterium gondwanense DSM 13020</name>
    <dbReference type="NCBI Taxonomy" id="1121883"/>
    <lineage>
        <taxon>Bacteria</taxon>
        <taxon>Thermotogati</taxon>
        <taxon>Thermotogota</taxon>
        <taxon>Thermotogae</taxon>
        <taxon>Thermotogales</taxon>
        <taxon>Fervidobacteriaceae</taxon>
        <taxon>Fervidobacterium</taxon>
    </lineage>
</organism>
<feature type="transmembrane region" description="Helical" evidence="1">
    <location>
        <begin position="30"/>
        <end position="48"/>
    </location>
</feature>
<evidence type="ECO:0000313" key="2">
    <source>
        <dbReference type="EMBL" id="SHN55603.1"/>
    </source>
</evidence>
<gene>
    <name evidence="2" type="ORF">SAMN02745226_00675</name>
</gene>
<dbReference type="Proteomes" id="UP000184207">
    <property type="component" value="Unassembled WGS sequence"/>
</dbReference>
<keyword evidence="1" id="KW-0472">Membrane</keyword>
<sequence>MRSLNRMLLTMLVLSLITFISYLLSDEIIFSLVILSFSMVFFFGFREYGTANYSFRVAHLYVGSILFSIAAGYVLLAYLISFSNLIIGDEVYKLSLADAILFITGIYSVINVIYIKKTALRTDVGIQKNEKGSCCS</sequence>
<accession>A0A1M7SAX3</accession>
<dbReference type="AlphaFoldDB" id="A0A1M7SAX3"/>
<reference evidence="3" key="1">
    <citation type="submission" date="2016-12" db="EMBL/GenBank/DDBJ databases">
        <authorList>
            <person name="Varghese N."/>
            <person name="Submissions S."/>
        </authorList>
    </citation>
    <scope>NUCLEOTIDE SEQUENCE [LARGE SCALE GENOMIC DNA]</scope>
    <source>
        <strain evidence="3">DSM 13020</strain>
    </source>
</reference>
<feature type="transmembrane region" description="Helical" evidence="1">
    <location>
        <begin position="60"/>
        <end position="82"/>
    </location>
</feature>
<dbReference type="RefSeq" id="WP_072758360.1">
    <property type="nucleotide sequence ID" value="NZ_FRDJ01000003.1"/>
</dbReference>
<feature type="transmembrane region" description="Helical" evidence="1">
    <location>
        <begin position="7"/>
        <end position="24"/>
    </location>
</feature>
<feature type="transmembrane region" description="Helical" evidence="1">
    <location>
        <begin position="94"/>
        <end position="114"/>
    </location>
</feature>
<dbReference type="STRING" id="1121883.SAMN02745226_00675"/>
<proteinExistence type="predicted"/>
<name>A0A1M7SAX3_FERGO</name>
<protein>
    <submittedName>
        <fullName evidence="2">Uncharacterized protein</fullName>
    </submittedName>
</protein>
<dbReference type="OrthoDB" id="46450at2"/>
<keyword evidence="3" id="KW-1185">Reference proteome</keyword>
<evidence type="ECO:0000256" key="1">
    <source>
        <dbReference type="SAM" id="Phobius"/>
    </source>
</evidence>
<keyword evidence="1" id="KW-1133">Transmembrane helix</keyword>
<evidence type="ECO:0000313" key="3">
    <source>
        <dbReference type="Proteomes" id="UP000184207"/>
    </source>
</evidence>
<keyword evidence="1" id="KW-0812">Transmembrane</keyword>